<dbReference type="AlphaFoldDB" id="A0A508AY17"/>
<sequence>MRITITSTHVDEKKWEKGDRSGVIRTQEATAENKFFRNRVRLDLGKEPAYPVGEYELDLEENVSVGDFGDFKLARKPKLHRVEAAKPKAA</sequence>
<reference evidence="1 2" key="1">
    <citation type="submission" date="2019-10" db="EMBL/GenBank/DDBJ databases">
        <title>Lysobacter alkalisoli sp. nov., isolated from saline-alkaline soil.</title>
        <authorList>
            <person name="Sun J.-Q."/>
        </authorList>
    </citation>
    <scope>NUCLEOTIDE SEQUENCE [LARGE SCALE GENOMIC DNA]</scope>
    <source>
        <strain evidence="1 2">KCTC 42381</strain>
    </source>
</reference>
<evidence type="ECO:0000313" key="2">
    <source>
        <dbReference type="Proteomes" id="UP000320431"/>
    </source>
</evidence>
<comment type="caution">
    <text evidence="1">The sequence shown here is derived from an EMBL/GenBank/DDBJ whole genome shotgun (WGS) entry which is preliminary data.</text>
</comment>
<evidence type="ECO:0000313" key="1">
    <source>
        <dbReference type="EMBL" id="KAB8191349.1"/>
    </source>
</evidence>
<dbReference type="Gene3D" id="2.40.50.140">
    <property type="entry name" value="Nucleic acid-binding proteins"/>
    <property type="match status" value="1"/>
</dbReference>
<dbReference type="InterPro" id="IPR012340">
    <property type="entry name" value="NA-bd_OB-fold"/>
</dbReference>
<proteinExistence type="predicted"/>
<protein>
    <submittedName>
        <fullName evidence="1">Uncharacterized protein</fullName>
    </submittedName>
</protein>
<name>A0A508AY17_9GAMM</name>
<accession>A0A508AY17</accession>
<dbReference type="EMBL" id="VICD02000127">
    <property type="protein sequence ID" value="KAB8191349.1"/>
    <property type="molecule type" value="Genomic_DNA"/>
</dbReference>
<dbReference type="RefSeq" id="WP_141482007.1">
    <property type="nucleotide sequence ID" value="NZ_VICD02000127.1"/>
</dbReference>
<gene>
    <name evidence="1" type="ORF">FKV24_008040</name>
</gene>
<dbReference type="Proteomes" id="UP000320431">
    <property type="component" value="Unassembled WGS sequence"/>
</dbReference>
<organism evidence="1 2">
    <name type="scientific">Marilutibacter maris</name>
    <dbReference type="NCBI Taxonomy" id="1605891"/>
    <lineage>
        <taxon>Bacteria</taxon>
        <taxon>Pseudomonadati</taxon>
        <taxon>Pseudomonadota</taxon>
        <taxon>Gammaproteobacteria</taxon>
        <taxon>Lysobacterales</taxon>
        <taxon>Lysobacteraceae</taxon>
        <taxon>Marilutibacter</taxon>
    </lineage>
</organism>